<proteinExistence type="predicted"/>
<protein>
    <submittedName>
        <fullName evidence="1">Transcriptional regulator</fullName>
    </submittedName>
</protein>
<name>A0ABW6D8W5_9BACT</name>
<organism evidence="1 2">
    <name type="scientific">Aquirufa avitistagni</name>
    <dbReference type="NCBI Taxonomy" id="3104728"/>
    <lineage>
        <taxon>Bacteria</taxon>
        <taxon>Pseudomonadati</taxon>
        <taxon>Bacteroidota</taxon>
        <taxon>Cytophagia</taxon>
        <taxon>Cytophagales</taxon>
        <taxon>Flectobacillaceae</taxon>
        <taxon>Aquirufa</taxon>
    </lineage>
</organism>
<reference evidence="1 2" key="1">
    <citation type="submission" date="2024-03" db="EMBL/GenBank/DDBJ databases">
        <title>Aquirufa genome sequencing.</title>
        <authorList>
            <person name="Pitt A."/>
            <person name="Hahn M.W."/>
        </authorList>
    </citation>
    <scope>NUCLEOTIDE SEQUENCE [LARGE SCALE GENOMIC DNA]</scope>
    <source>
        <strain evidence="1 2">OSTEICH-129V</strain>
    </source>
</reference>
<keyword evidence="2" id="KW-1185">Reference proteome</keyword>
<gene>
    <name evidence="1" type="ORF">U0R10_01860</name>
</gene>
<comment type="caution">
    <text evidence="1">The sequence shown here is derived from an EMBL/GenBank/DDBJ whole genome shotgun (WGS) entry which is preliminary data.</text>
</comment>
<evidence type="ECO:0000313" key="2">
    <source>
        <dbReference type="Proteomes" id="UP001598138"/>
    </source>
</evidence>
<accession>A0ABW6D8W5</accession>
<sequence>MIAILTGDMIASRKQFDTNLWLLPLKAWLALHFGEQGIAWDIYRGDSFQLKLSRPAEALKTAIQIKSMLKQTKGIDVRIAIGIGNENYTSQKIMESQGSAFIRSGELVDKLKKRKQSMAISTGNENLDDEVNLIIRLLLLTLDHWSPAEASLASLIFAKTQPIHVYAQTLGISISTTSERKKRAHLQEIIDVEQFIRSKIESYEQGMG</sequence>
<evidence type="ECO:0000313" key="1">
    <source>
        <dbReference type="EMBL" id="MFD3393357.1"/>
    </source>
</evidence>
<dbReference type="RefSeq" id="WP_377981982.1">
    <property type="nucleotide sequence ID" value="NZ_JBBKXZ010000001.1"/>
</dbReference>
<dbReference type="Proteomes" id="UP001598138">
    <property type="component" value="Unassembled WGS sequence"/>
</dbReference>
<dbReference type="EMBL" id="JBBKXZ010000001">
    <property type="protein sequence ID" value="MFD3393357.1"/>
    <property type="molecule type" value="Genomic_DNA"/>
</dbReference>